<dbReference type="VEuPathDB" id="FungiDB:MMYC01_204120"/>
<dbReference type="STRING" id="100816.A0A175W9K2"/>
<keyword evidence="2" id="KW-1185">Reference proteome</keyword>
<proteinExistence type="predicted"/>
<evidence type="ECO:0000313" key="2">
    <source>
        <dbReference type="Proteomes" id="UP000078237"/>
    </source>
</evidence>
<sequence>MENIGVRRFDNEKPNDDHREIIVGLADLGSISKPGVREISALTYRSPEVHFRKPWDERAQMSGHGGLLSNNTALQLLLAQVNFESPGMYDSISVGTLENKTKVARDAVAI</sequence>
<protein>
    <submittedName>
        <fullName evidence="1">tRNA modification GTPase MnmE</fullName>
    </submittedName>
</protein>
<dbReference type="Proteomes" id="UP000078237">
    <property type="component" value="Unassembled WGS sequence"/>
</dbReference>
<accession>A0A175W9K2</accession>
<organism evidence="1 2">
    <name type="scientific">Madurella mycetomatis</name>
    <dbReference type="NCBI Taxonomy" id="100816"/>
    <lineage>
        <taxon>Eukaryota</taxon>
        <taxon>Fungi</taxon>
        <taxon>Dikarya</taxon>
        <taxon>Ascomycota</taxon>
        <taxon>Pezizomycotina</taxon>
        <taxon>Sordariomycetes</taxon>
        <taxon>Sordariomycetidae</taxon>
        <taxon>Sordariales</taxon>
        <taxon>Sordariales incertae sedis</taxon>
        <taxon>Madurella</taxon>
    </lineage>
</organism>
<dbReference type="AlphaFoldDB" id="A0A175W9K2"/>
<comment type="caution">
    <text evidence="1">The sequence shown here is derived from an EMBL/GenBank/DDBJ whole genome shotgun (WGS) entry which is preliminary data.</text>
</comment>
<name>A0A175W9K2_9PEZI</name>
<gene>
    <name evidence="1" type="ORF">MMYC01_204120</name>
</gene>
<reference evidence="1 2" key="1">
    <citation type="journal article" date="2016" name="Genome Announc.">
        <title>Genome Sequence of Madurella mycetomatis mm55, Isolated from a Human Mycetoma Case in Sudan.</title>
        <authorList>
            <person name="Smit S."/>
            <person name="Derks M.F."/>
            <person name="Bervoets S."/>
            <person name="Fahal A."/>
            <person name="van Leeuwen W."/>
            <person name="van Belkum A."/>
            <person name="van de Sande W.W."/>
        </authorList>
    </citation>
    <scope>NUCLEOTIDE SEQUENCE [LARGE SCALE GENOMIC DNA]</scope>
    <source>
        <strain evidence="2">mm55</strain>
    </source>
</reference>
<dbReference type="EMBL" id="LCTW02000067">
    <property type="protein sequence ID" value="KXX80149.1"/>
    <property type="molecule type" value="Genomic_DNA"/>
</dbReference>
<evidence type="ECO:0000313" key="1">
    <source>
        <dbReference type="EMBL" id="KXX80149.1"/>
    </source>
</evidence>
<feature type="non-terminal residue" evidence="1">
    <location>
        <position position="110"/>
    </location>
</feature>
<dbReference type="OrthoDB" id="5979581at2759"/>